<organism evidence="2">
    <name type="scientific">bioreactor metagenome</name>
    <dbReference type="NCBI Taxonomy" id="1076179"/>
    <lineage>
        <taxon>unclassified sequences</taxon>
        <taxon>metagenomes</taxon>
        <taxon>ecological metagenomes</taxon>
    </lineage>
</organism>
<proteinExistence type="predicted"/>
<gene>
    <name evidence="2" type="ORF">SDC9_13345</name>
</gene>
<dbReference type="CDD" id="cd05265">
    <property type="entry name" value="SDR_a1"/>
    <property type="match status" value="1"/>
</dbReference>
<dbReference type="SUPFAM" id="SSF51735">
    <property type="entry name" value="NAD(P)-binding Rossmann-fold domains"/>
    <property type="match status" value="1"/>
</dbReference>
<feature type="domain" description="NAD-dependent epimerase/dehydratase" evidence="1">
    <location>
        <begin position="3"/>
        <end position="78"/>
    </location>
</feature>
<name>A0A644TMM9_9ZZZZ</name>
<evidence type="ECO:0000259" key="1">
    <source>
        <dbReference type="Pfam" id="PF01370"/>
    </source>
</evidence>
<dbReference type="Pfam" id="PF01370">
    <property type="entry name" value="Epimerase"/>
    <property type="match status" value="2"/>
</dbReference>
<dbReference type="InterPro" id="IPR050177">
    <property type="entry name" value="Lipid_A_modif_metabolic_enz"/>
</dbReference>
<protein>
    <recommendedName>
        <fullName evidence="1">NAD-dependent epimerase/dehydratase domain-containing protein</fullName>
    </recommendedName>
</protein>
<evidence type="ECO:0000313" key="2">
    <source>
        <dbReference type="EMBL" id="MPL67647.1"/>
    </source>
</evidence>
<feature type="domain" description="NAD-dependent epimerase/dehydratase" evidence="1">
    <location>
        <begin position="90"/>
        <end position="211"/>
    </location>
</feature>
<reference evidence="2" key="1">
    <citation type="submission" date="2019-08" db="EMBL/GenBank/DDBJ databases">
        <authorList>
            <person name="Kucharzyk K."/>
            <person name="Murdoch R.W."/>
            <person name="Higgins S."/>
            <person name="Loffler F."/>
        </authorList>
    </citation>
    <scope>NUCLEOTIDE SEQUENCE</scope>
</reference>
<dbReference type="EMBL" id="VSSQ01000038">
    <property type="protein sequence ID" value="MPL67647.1"/>
    <property type="molecule type" value="Genomic_DNA"/>
</dbReference>
<comment type="caution">
    <text evidence="2">The sequence shown here is derived from an EMBL/GenBank/DDBJ whole genome shotgun (WGS) entry which is preliminary data.</text>
</comment>
<dbReference type="PANTHER" id="PTHR43245">
    <property type="entry name" value="BIFUNCTIONAL POLYMYXIN RESISTANCE PROTEIN ARNA"/>
    <property type="match status" value="1"/>
</dbReference>
<dbReference type="PROSITE" id="PS51257">
    <property type="entry name" value="PROKAR_LIPOPROTEIN"/>
    <property type="match status" value="1"/>
</dbReference>
<dbReference type="InterPro" id="IPR036291">
    <property type="entry name" value="NAD(P)-bd_dom_sf"/>
</dbReference>
<sequence length="332" mass="37212">MRVLFTGGTGNISTACTALALEKGIEVFHLNRGTRPEREQTGVRSLKADIRDPEAVRRALGSTRFDAVVQFLAFRPEHIETDLGLFADKTDHYVFISTCSAYKKPSLTPWITEDTPLENPFWEYSRLKAACEETLRKGAARLSMPYTIVRPSHTYDDGWIPGCFGSGSYGLAWRMLKGLEVVVPGDGQSLWTLTHASDFALGLIGLLGKEEAFGEAFHITSDEHLTWDAIHRIIGQALGVEPRIVHVTSEYIARLYPERGAGLLGDKAVSVLFDNSKIRRLVRDFSPRISFEQGIRKSLAWFDQRPAMKIPDATMNAEMDDILKRWKAGYSF</sequence>
<dbReference type="Gene3D" id="3.40.50.720">
    <property type="entry name" value="NAD(P)-binding Rossmann-like Domain"/>
    <property type="match status" value="1"/>
</dbReference>
<dbReference type="AlphaFoldDB" id="A0A644TMM9"/>
<accession>A0A644TMM9</accession>
<dbReference type="InterPro" id="IPR001509">
    <property type="entry name" value="Epimerase_deHydtase"/>
</dbReference>